<evidence type="ECO:0000256" key="1">
    <source>
        <dbReference type="ARBA" id="ARBA00004123"/>
    </source>
</evidence>
<dbReference type="SUPFAM" id="SSF50978">
    <property type="entry name" value="WD40 repeat-like"/>
    <property type="match status" value="2"/>
</dbReference>
<dbReference type="InterPro" id="IPR037289">
    <property type="entry name" value="Elp2"/>
</dbReference>
<dbReference type="Ensembl" id="ENSFALT00000034244.1">
    <property type="protein sequence ID" value="ENSFALP00000026171.1"/>
    <property type="gene ID" value="ENSFALG00000005125.2"/>
</dbReference>
<dbReference type="GO" id="GO:0002098">
    <property type="term" value="P:tRNA wobble uridine modification"/>
    <property type="evidence" value="ECO:0007669"/>
    <property type="project" value="InterPro"/>
</dbReference>
<dbReference type="GO" id="GO:0005737">
    <property type="term" value="C:cytoplasm"/>
    <property type="evidence" value="ECO:0007669"/>
    <property type="project" value="UniProtKB-SubCell"/>
</dbReference>
<dbReference type="Pfam" id="PF00400">
    <property type="entry name" value="WD40"/>
    <property type="match status" value="7"/>
</dbReference>
<evidence type="ECO:0000256" key="5">
    <source>
        <dbReference type="ARBA" id="ARBA00020267"/>
    </source>
</evidence>
<dbReference type="UniPathway" id="UPA00988"/>
<feature type="repeat" description="WD" evidence="11">
    <location>
        <begin position="513"/>
        <end position="544"/>
    </location>
</feature>
<evidence type="ECO:0000256" key="10">
    <source>
        <dbReference type="ARBA" id="ARBA00023242"/>
    </source>
</evidence>
<comment type="similarity">
    <text evidence="4">Belongs to the WD repeat ELP2 family.</text>
</comment>
<feature type="repeat" description="WD" evidence="11">
    <location>
        <begin position="460"/>
        <end position="491"/>
    </location>
</feature>
<dbReference type="FunFam" id="2.130.10.10:FF:000771">
    <property type="entry name" value="Elongator acetyltransferase complex subunit 2"/>
    <property type="match status" value="1"/>
</dbReference>
<dbReference type="PROSITE" id="PS50082">
    <property type="entry name" value="WD_REPEATS_2"/>
    <property type="match status" value="4"/>
</dbReference>
<feature type="repeat" description="WD" evidence="11">
    <location>
        <begin position="235"/>
        <end position="266"/>
    </location>
</feature>
<keyword evidence="6" id="KW-0963">Cytoplasm</keyword>
<dbReference type="PANTHER" id="PTHR44111">
    <property type="entry name" value="ELONGATOR COMPLEX PROTEIN 2"/>
    <property type="match status" value="1"/>
</dbReference>
<dbReference type="PANTHER" id="PTHR44111:SF1">
    <property type="entry name" value="ELONGATOR COMPLEX PROTEIN 2"/>
    <property type="match status" value="1"/>
</dbReference>
<feature type="repeat" description="WD" evidence="11">
    <location>
        <begin position="174"/>
        <end position="215"/>
    </location>
</feature>
<evidence type="ECO:0000313" key="12">
    <source>
        <dbReference type="Ensembl" id="ENSFALP00000026171.1"/>
    </source>
</evidence>
<keyword evidence="8" id="KW-0819">tRNA processing</keyword>
<dbReference type="FunFam" id="2.130.10.10:FF:000958">
    <property type="entry name" value="Elongator acetyltransferase complex subunit 2"/>
    <property type="match status" value="1"/>
</dbReference>
<reference evidence="12" key="3">
    <citation type="submission" date="2025-09" db="UniProtKB">
        <authorList>
            <consortium name="Ensembl"/>
        </authorList>
    </citation>
    <scope>IDENTIFICATION</scope>
</reference>
<evidence type="ECO:0000313" key="13">
    <source>
        <dbReference type="Proteomes" id="UP000016665"/>
    </source>
</evidence>
<evidence type="ECO:0000256" key="3">
    <source>
        <dbReference type="ARBA" id="ARBA00005043"/>
    </source>
</evidence>
<protein>
    <recommendedName>
        <fullName evidence="5">Elongator complex protein 2</fullName>
    </recommendedName>
</protein>
<dbReference type="Gene3D" id="2.130.10.10">
    <property type="entry name" value="YVTN repeat-like/Quinoprotein amine dehydrogenase"/>
    <property type="match status" value="4"/>
</dbReference>
<dbReference type="GO" id="GO:0005634">
    <property type="term" value="C:nucleus"/>
    <property type="evidence" value="ECO:0007669"/>
    <property type="project" value="UniProtKB-SubCell"/>
</dbReference>
<keyword evidence="7 11" id="KW-0853">WD repeat</keyword>
<dbReference type="InterPro" id="IPR001680">
    <property type="entry name" value="WD40_rpt"/>
</dbReference>
<evidence type="ECO:0000256" key="8">
    <source>
        <dbReference type="ARBA" id="ARBA00022694"/>
    </source>
</evidence>
<accession>A0A803VTW5</accession>
<evidence type="ECO:0000256" key="7">
    <source>
        <dbReference type="ARBA" id="ARBA00022574"/>
    </source>
</evidence>
<dbReference type="GeneTree" id="ENSGT00390000000916"/>
<reference evidence="12" key="2">
    <citation type="submission" date="2025-08" db="UniProtKB">
        <authorList>
            <consortium name="Ensembl"/>
        </authorList>
    </citation>
    <scope>IDENTIFICATION</scope>
</reference>
<comment type="subcellular location">
    <subcellularLocation>
        <location evidence="2">Cytoplasm</location>
    </subcellularLocation>
    <subcellularLocation>
        <location evidence="1">Nucleus</location>
    </subcellularLocation>
</comment>
<keyword evidence="13" id="KW-1185">Reference proteome</keyword>
<dbReference type="Proteomes" id="UP000016665">
    <property type="component" value="Chromosome 2"/>
</dbReference>
<keyword evidence="10" id="KW-0539">Nucleus</keyword>
<dbReference type="GO" id="GO:0033588">
    <property type="term" value="C:elongator holoenzyme complex"/>
    <property type="evidence" value="ECO:0007669"/>
    <property type="project" value="InterPro"/>
</dbReference>
<keyword evidence="9" id="KW-0677">Repeat</keyword>
<reference evidence="12 13" key="1">
    <citation type="journal article" date="2012" name="Nature">
        <title>The genomic landscape of species divergence in Ficedula flycatchers.</title>
        <authorList>
            <person name="Ellegren H."/>
            <person name="Smeds L."/>
            <person name="Burri R."/>
            <person name="Olason P.I."/>
            <person name="Backstrom N."/>
            <person name="Kawakami T."/>
            <person name="Kunstner A."/>
            <person name="Makinen H."/>
            <person name="Nadachowska-Brzyska K."/>
            <person name="Qvarnstrom A."/>
            <person name="Uebbing S."/>
            <person name="Wolf J.B."/>
        </authorList>
    </citation>
    <scope>NUCLEOTIDE SEQUENCE [LARGE SCALE GENOMIC DNA]</scope>
</reference>
<gene>
    <name evidence="12" type="primary">ELP2</name>
</gene>
<evidence type="ECO:0000256" key="4">
    <source>
        <dbReference type="ARBA" id="ARBA00005881"/>
    </source>
</evidence>
<evidence type="ECO:0000256" key="11">
    <source>
        <dbReference type="PROSITE-ProRule" id="PRU00221"/>
    </source>
</evidence>
<dbReference type="InterPro" id="IPR036322">
    <property type="entry name" value="WD40_repeat_dom_sf"/>
</dbReference>
<comment type="pathway">
    <text evidence="3">tRNA modification; 5-methoxycarbonylmethyl-2-thiouridine-tRNA biosynthesis.</text>
</comment>
<evidence type="ECO:0000256" key="2">
    <source>
        <dbReference type="ARBA" id="ARBA00004496"/>
    </source>
</evidence>
<dbReference type="AlphaFoldDB" id="A0A803VTW5"/>
<name>A0A803VTW5_FICAL</name>
<evidence type="ECO:0000256" key="9">
    <source>
        <dbReference type="ARBA" id="ARBA00022737"/>
    </source>
</evidence>
<dbReference type="InterPro" id="IPR015943">
    <property type="entry name" value="WD40/YVTN_repeat-like_dom_sf"/>
</dbReference>
<proteinExistence type="inferred from homology"/>
<evidence type="ECO:0000256" key="6">
    <source>
        <dbReference type="ARBA" id="ARBA00022490"/>
    </source>
</evidence>
<dbReference type="PROSITE" id="PS50294">
    <property type="entry name" value="WD_REPEATS_REGION"/>
    <property type="match status" value="3"/>
</dbReference>
<organism evidence="12 13">
    <name type="scientific">Ficedula albicollis</name>
    <name type="common">Collared flycatcher</name>
    <name type="synonym">Muscicapa albicollis</name>
    <dbReference type="NCBI Taxonomy" id="59894"/>
    <lineage>
        <taxon>Eukaryota</taxon>
        <taxon>Metazoa</taxon>
        <taxon>Chordata</taxon>
        <taxon>Craniata</taxon>
        <taxon>Vertebrata</taxon>
        <taxon>Euteleostomi</taxon>
        <taxon>Archelosauria</taxon>
        <taxon>Archosauria</taxon>
        <taxon>Dinosauria</taxon>
        <taxon>Saurischia</taxon>
        <taxon>Theropoda</taxon>
        <taxon>Coelurosauria</taxon>
        <taxon>Aves</taxon>
        <taxon>Neognathae</taxon>
        <taxon>Neoaves</taxon>
        <taxon>Telluraves</taxon>
        <taxon>Australaves</taxon>
        <taxon>Passeriformes</taxon>
        <taxon>Muscicapidae</taxon>
        <taxon>Ficedula</taxon>
    </lineage>
</organism>
<sequence>PGGKVSIPLKGHTEAVFAVDAVYQSDEPDLNLLVASAASDSTVRIWSRHGSEAKCIEILQFGNGFVMDVCLSFLPGSDVPILACGGDDCKISLFIQQNGQFQKTLVLPGHEDWIRGVEWAVCGEDLFLASCAQDCLIRIWKVCTKLKQLPETEDDSIKLKENIFTVKVSLESVLAGHENWVYAVHWQPSLSKDGSMQQPMRILSASMDKTVIIWEPDKESGVWLEQKEWTPEVVISGHFNSVEDVKWDPEGEFIISVGSDQTTRLFAPWKRKEETEVTWHEIARPQVHGYDLRCLAMIGRFEFVSGADEKVLRVFRAPKNFIENFSNITGIPMEKLCSRSSDLPEGATVPALGLSNKAVFEGDMAVQPDEDEESFNAISNQYPEIYFQPLILTEPPPEDHLLQNTLWPEIQKLYGHGYEVFCVACNNSNTVIASACKASKKEHAAIILWSTTSWKKLQSLSFHNLTVTQLAFSPDDSFLLAVSRDRNWSLWRKQDSSESGPVFTCCAYTDKNTAVHSRIIWSCDWTPDSKYFITGSRDKKVIIWGQCDLSVITEGNELDSIKPCSTVLDAGDSVTAVGISRVLTPDGRYIVAVGLENGKIIFYTWKQSGKEPALTDWTTSVEIDNSQSHALAVKRLCWRHHAGRAGHNDENSSKWLQLASCGADHSVKIFNVNRFAL</sequence>
<dbReference type="SMART" id="SM00320">
    <property type="entry name" value="WD40"/>
    <property type="match status" value="10"/>
</dbReference>